<dbReference type="Gene3D" id="1.10.10.10">
    <property type="entry name" value="Winged helix-like DNA-binding domain superfamily/Winged helix DNA-binding domain"/>
    <property type="match status" value="1"/>
</dbReference>
<dbReference type="GO" id="GO:0030154">
    <property type="term" value="P:cell differentiation"/>
    <property type="evidence" value="ECO:0007669"/>
    <property type="project" value="TreeGrafter"/>
</dbReference>
<dbReference type="SUPFAM" id="SSF46785">
    <property type="entry name" value="Winged helix' DNA-binding domain"/>
    <property type="match status" value="1"/>
</dbReference>
<protein>
    <recommendedName>
        <fullName evidence="5">Fork-head domain-containing protein</fullName>
    </recommendedName>
</protein>
<sequence length="417" mass="47566">MTKLKEQQQEGVEGQLQTQPAQPSSSKSTTKHRDDEKPPFSYSELIKLAISNTPEGKCTLNGIYTYIAENFSYYRENRNASWKNSIRHNLSLNKQFKRLDKKEGEKGSLWIVIPAPEKRPRTIEGSPPRINPALQRIYQKSRPPSADSSRPLNVAIPPPQGPYTDETNPYYSPPHSMQSAPSTHSGSHSQYSSSCEPSPSHFYQQPQQPNQGYVPVTSELPMPARPSAMLPEMPTLASQTDALAVPPDQVIYQEQYQQQQQQQRQSLSDPSESMGEDLENLALFASHDLSASFKCIYDRIFLRNEARDRRLQEAQIDWLKVSLENVGMDYRNDEELSHLDMNRFVDFVLTGDMDEQQESEASTPRVVEKTVRREISREISLTELNTSLRNQFGFPDDVPLPPVKDDSDNEFDWDKIT</sequence>
<gene>
    <name evidence="6" type="ORF">WR25_26695</name>
</gene>
<dbReference type="InterPro" id="IPR030456">
    <property type="entry name" value="TF_fork_head_CS_2"/>
</dbReference>
<dbReference type="Proteomes" id="UP000218231">
    <property type="component" value="Unassembled WGS sequence"/>
</dbReference>
<feature type="DNA-binding region" description="Fork-head" evidence="3">
    <location>
        <begin position="37"/>
        <end position="115"/>
    </location>
</feature>
<dbReference type="SMART" id="SM00339">
    <property type="entry name" value="FH"/>
    <property type="match status" value="1"/>
</dbReference>
<dbReference type="PANTHER" id="PTHR11829:SF341">
    <property type="entry name" value="FORK-HEAD DOMAIN-CONTAINING PROTEIN"/>
    <property type="match status" value="1"/>
</dbReference>
<keyword evidence="2 3" id="KW-0539">Nucleus</keyword>
<keyword evidence="7" id="KW-1185">Reference proteome</keyword>
<dbReference type="GO" id="GO:0005634">
    <property type="term" value="C:nucleus"/>
    <property type="evidence" value="ECO:0007669"/>
    <property type="project" value="UniProtKB-SubCell"/>
</dbReference>
<evidence type="ECO:0000259" key="5">
    <source>
        <dbReference type="PROSITE" id="PS50039"/>
    </source>
</evidence>
<organism evidence="6 7">
    <name type="scientific">Diploscapter pachys</name>
    <dbReference type="NCBI Taxonomy" id="2018661"/>
    <lineage>
        <taxon>Eukaryota</taxon>
        <taxon>Metazoa</taxon>
        <taxon>Ecdysozoa</taxon>
        <taxon>Nematoda</taxon>
        <taxon>Chromadorea</taxon>
        <taxon>Rhabditida</taxon>
        <taxon>Rhabditina</taxon>
        <taxon>Rhabditomorpha</taxon>
        <taxon>Rhabditoidea</taxon>
        <taxon>Rhabditidae</taxon>
        <taxon>Diploscapter</taxon>
    </lineage>
</organism>
<dbReference type="AlphaFoldDB" id="A0A2A2L8V2"/>
<keyword evidence="1 3" id="KW-0238">DNA-binding</keyword>
<evidence type="ECO:0000313" key="7">
    <source>
        <dbReference type="Proteomes" id="UP000218231"/>
    </source>
</evidence>
<dbReference type="PROSITE" id="PS00658">
    <property type="entry name" value="FORK_HEAD_2"/>
    <property type="match status" value="1"/>
</dbReference>
<evidence type="ECO:0000313" key="6">
    <source>
        <dbReference type="EMBL" id="PAV82578.1"/>
    </source>
</evidence>
<feature type="compositionally biased region" description="Low complexity" evidence="4">
    <location>
        <begin position="9"/>
        <end position="19"/>
    </location>
</feature>
<feature type="domain" description="Fork-head" evidence="5">
    <location>
        <begin position="37"/>
        <end position="115"/>
    </location>
</feature>
<reference evidence="6 7" key="1">
    <citation type="journal article" date="2017" name="Curr. Biol.">
        <title>Genome architecture and evolution of a unichromosomal asexual nematode.</title>
        <authorList>
            <person name="Fradin H."/>
            <person name="Zegar C."/>
            <person name="Gutwein M."/>
            <person name="Lucas J."/>
            <person name="Kovtun M."/>
            <person name="Corcoran D."/>
            <person name="Baugh L.R."/>
            <person name="Kiontke K."/>
            <person name="Gunsalus K."/>
            <person name="Fitch D.H."/>
            <person name="Piano F."/>
        </authorList>
    </citation>
    <scope>NUCLEOTIDE SEQUENCE [LARGE SCALE GENOMIC DNA]</scope>
    <source>
        <strain evidence="6">PF1309</strain>
    </source>
</reference>
<comment type="subcellular location">
    <subcellularLocation>
        <location evidence="3">Nucleus</location>
    </subcellularLocation>
</comment>
<dbReference type="InterPro" id="IPR050211">
    <property type="entry name" value="FOX_domain-containing"/>
</dbReference>
<feature type="compositionally biased region" description="Low complexity" evidence="4">
    <location>
        <begin position="182"/>
        <end position="201"/>
    </location>
</feature>
<dbReference type="PANTHER" id="PTHR11829">
    <property type="entry name" value="FORKHEAD BOX PROTEIN"/>
    <property type="match status" value="1"/>
</dbReference>
<evidence type="ECO:0000256" key="3">
    <source>
        <dbReference type="PROSITE-ProRule" id="PRU00089"/>
    </source>
</evidence>
<feature type="compositionally biased region" description="Polar residues" evidence="4">
    <location>
        <begin position="202"/>
        <end position="211"/>
    </location>
</feature>
<feature type="region of interest" description="Disordered" evidence="4">
    <location>
        <begin position="1"/>
        <end position="39"/>
    </location>
</feature>
<feature type="region of interest" description="Disordered" evidence="4">
    <location>
        <begin position="139"/>
        <end position="225"/>
    </location>
</feature>
<dbReference type="PROSITE" id="PS00657">
    <property type="entry name" value="FORK_HEAD_1"/>
    <property type="match status" value="1"/>
</dbReference>
<dbReference type="InterPro" id="IPR036390">
    <property type="entry name" value="WH_DNA-bd_sf"/>
</dbReference>
<comment type="caution">
    <text evidence="6">The sequence shown here is derived from an EMBL/GenBank/DDBJ whole genome shotgun (WGS) entry which is preliminary data.</text>
</comment>
<dbReference type="InterPro" id="IPR018122">
    <property type="entry name" value="TF_fork_head_CS_1"/>
</dbReference>
<dbReference type="GO" id="GO:0000978">
    <property type="term" value="F:RNA polymerase II cis-regulatory region sequence-specific DNA binding"/>
    <property type="evidence" value="ECO:0007669"/>
    <property type="project" value="TreeGrafter"/>
</dbReference>
<dbReference type="GO" id="GO:0000981">
    <property type="term" value="F:DNA-binding transcription factor activity, RNA polymerase II-specific"/>
    <property type="evidence" value="ECO:0007669"/>
    <property type="project" value="TreeGrafter"/>
</dbReference>
<dbReference type="OrthoDB" id="5830876at2759"/>
<feature type="region of interest" description="Disordered" evidence="4">
    <location>
        <begin position="254"/>
        <end position="274"/>
    </location>
</feature>
<dbReference type="InterPro" id="IPR036388">
    <property type="entry name" value="WH-like_DNA-bd_sf"/>
</dbReference>
<dbReference type="EMBL" id="LIAE01007040">
    <property type="protein sequence ID" value="PAV82578.1"/>
    <property type="molecule type" value="Genomic_DNA"/>
</dbReference>
<dbReference type="GO" id="GO:0009653">
    <property type="term" value="P:anatomical structure morphogenesis"/>
    <property type="evidence" value="ECO:0007669"/>
    <property type="project" value="TreeGrafter"/>
</dbReference>
<accession>A0A2A2L8V2</accession>
<evidence type="ECO:0000256" key="2">
    <source>
        <dbReference type="ARBA" id="ARBA00023242"/>
    </source>
</evidence>
<proteinExistence type="predicted"/>
<feature type="compositionally biased region" description="Low complexity" evidence="4">
    <location>
        <begin position="254"/>
        <end position="265"/>
    </location>
</feature>
<dbReference type="PRINTS" id="PR00053">
    <property type="entry name" value="FORKHEAD"/>
</dbReference>
<name>A0A2A2L8V2_9BILA</name>
<dbReference type="Pfam" id="PF00250">
    <property type="entry name" value="Forkhead"/>
    <property type="match status" value="1"/>
</dbReference>
<dbReference type="InterPro" id="IPR001766">
    <property type="entry name" value="Fork_head_dom"/>
</dbReference>
<dbReference type="STRING" id="2018661.A0A2A2L8V2"/>
<evidence type="ECO:0000256" key="4">
    <source>
        <dbReference type="SAM" id="MobiDB-lite"/>
    </source>
</evidence>
<evidence type="ECO:0000256" key="1">
    <source>
        <dbReference type="ARBA" id="ARBA00023125"/>
    </source>
</evidence>
<dbReference type="CDD" id="cd00059">
    <property type="entry name" value="FH_FOX"/>
    <property type="match status" value="1"/>
</dbReference>
<feature type="compositionally biased region" description="Polar residues" evidence="4">
    <location>
        <begin position="165"/>
        <end position="181"/>
    </location>
</feature>
<dbReference type="PROSITE" id="PS50039">
    <property type="entry name" value="FORK_HEAD_3"/>
    <property type="match status" value="1"/>
</dbReference>
<feature type="region of interest" description="Disordered" evidence="4">
    <location>
        <begin position="390"/>
        <end position="417"/>
    </location>
</feature>